<dbReference type="EMBL" id="CACVBS010000115">
    <property type="protein sequence ID" value="CAA7271836.1"/>
    <property type="molecule type" value="Genomic_DNA"/>
</dbReference>
<feature type="region of interest" description="Disordered" evidence="1">
    <location>
        <begin position="52"/>
        <end position="112"/>
    </location>
</feature>
<protein>
    <submittedName>
        <fullName evidence="2">Uncharacterized protein</fullName>
    </submittedName>
</protein>
<evidence type="ECO:0000313" key="2">
    <source>
        <dbReference type="EMBL" id="CAA7271836.1"/>
    </source>
</evidence>
<accession>A0A8S0W600</accession>
<feature type="region of interest" description="Disordered" evidence="1">
    <location>
        <begin position="1"/>
        <end position="20"/>
    </location>
</feature>
<keyword evidence="3" id="KW-1185">Reference proteome</keyword>
<feature type="compositionally biased region" description="Polar residues" evidence="1">
    <location>
        <begin position="1"/>
        <end position="13"/>
    </location>
</feature>
<feature type="compositionally biased region" description="Low complexity" evidence="1">
    <location>
        <begin position="79"/>
        <end position="89"/>
    </location>
</feature>
<comment type="caution">
    <text evidence="2">The sequence shown here is derived from an EMBL/GenBank/DDBJ whole genome shotgun (WGS) entry which is preliminary data.</text>
</comment>
<reference evidence="2 3" key="1">
    <citation type="submission" date="2020-01" db="EMBL/GenBank/DDBJ databases">
        <authorList>
            <person name="Gupta K D."/>
        </authorList>
    </citation>
    <scope>NUCLEOTIDE SEQUENCE [LARGE SCALE GENOMIC DNA]</scope>
</reference>
<dbReference type="AlphaFoldDB" id="A0A8S0W600"/>
<evidence type="ECO:0000313" key="3">
    <source>
        <dbReference type="Proteomes" id="UP000467700"/>
    </source>
</evidence>
<evidence type="ECO:0000256" key="1">
    <source>
        <dbReference type="SAM" id="MobiDB-lite"/>
    </source>
</evidence>
<sequence length="137" mass="15081">MKANSVSTEQVLSKQEVVHTTHRNRLHLEKLRKSDIVKNFIKKSFGSALGQKQKFSQDDVDAQSEELTMAPQTASKNTVPPVSSSVSQPLTQAGAPSDNQEQEVDGQVVVPERSDLAQEFIRDATADSKQHEGCFDT</sequence>
<gene>
    <name evidence="2" type="ORF">AAE3_LOCUS14083</name>
</gene>
<dbReference type="Proteomes" id="UP000467700">
    <property type="component" value="Unassembled WGS sequence"/>
</dbReference>
<name>A0A8S0W600_CYCAE</name>
<organism evidence="2 3">
    <name type="scientific">Cyclocybe aegerita</name>
    <name type="common">Black poplar mushroom</name>
    <name type="synonym">Agrocybe aegerita</name>
    <dbReference type="NCBI Taxonomy" id="1973307"/>
    <lineage>
        <taxon>Eukaryota</taxon>
        <taxon>Fungi</taxon>
        <taxon>Dikarya</taxon>
        <taxon>Basidiomycota</taxon>
        <taxon>Agaricomycotina</taxon>
        <taxon>Agaricomycetes</taxon>
        <taxon>Agaricomycetidae</taxon>
        <taxon>Agaricales</taxon>
        <taxon>Agaricineae</taxon>
        <taxon>Bolbitiaceae</taxon>
        <taxon>Cyclocybe</taxon>
    </lineage>
</organism>
<proteinExistence type="predicted"/>